<keyword evidence="5" id="KW-1185">Reference proteome</keyword>
<dbReference type="Pfam" id="PF08295">
    <property type="entry name" value="Sin3_corepress"/>
    <property type="match status" value="1"/>
</dbReference>
<sequence length="208" mass="24162">MSTSRRTLGLTAINALTNLNNVENKTHHDSEQSNCVRKGKGKRKDRDNNERKQDDDVLDHKMKSARRDATHESNENCDIFNYLPNHEYKFVSNLLHIFAFKTKDAPRRKLPPYLRQEKCTVEPIRGLDLSDCERCTPSYRLLPENYPIPSASCRTPFEDGVLNDQWACVASGSEDHSSEHMLENKYEQVLFRCEDDRLEPYDDPYSHA</sequence>
<dbReference type="Proteomes" id="UP001634393">
    <property type="component" value="Unassembled WGS sequence"/>
</dbReference>
<dbReference type="InterPro" id="IPR039774">
    <property type="entry name" value="Sin3-like"/>
</dbReference>
<dbReference type="EMBL" id="JBJXBP010000006">
    <property type="protein sequence ID" value="KAL3824201.1"/>
    <property type="molecule type" value="Genomic_DNA"/>
</dbReference>
<keyword evidence="1" id="KW-0678">Repressor</keyword>
<evidence type="ECO:0000256" key="1">
    <source>
        <dbReference type="ARBA" id="ARBA00022491"/>
    </source>
</evidence>
<feature type="region of interest" description="Disordered" evidence="2">
    <location>
        <begin position="23"/>
        <end position="70"/>
    </location>
</feature>
<gene>
    <name evidence="4" type="ORF">ACJIZ3_020230</name>
</gene>
<evidence type="ECO:0000256" key="2">
    <source>
        <dbReference type="SAM" id="MobiDB-lite"/>
    </source>
</evidence>
<dbReference type="InterPro" id="IPR013194">
    <property type="entry name" value="HDAC_interact_dom"/>
</dbReference>
<dbReference type="PANTHER" id="PTHR12346:SF0">
    <property type="entry name" value="SIN3A, ISOFORM G"/>
    <property type="match status" value="1"/>
</dbReference>
<evidence type="ECO:0000313" key="5">
    <source>
        <dbReference type="Proteomes" id="UP001634393"/>
    </source>
</evidence>
<evidence type="ECO:0000313" key="4">
    <source>
        <dbReference type="EMBL" id="KAL3824201.1"/>
    </source>
</evidence>
<accession>A0ABD3SIE6</accession>
<reference evidence="4 5" key="1">
    <citation type="submission" date="2024-12" db="EMBL/GenBank/DDBJ databases">
        <title>The unique morphological basis and parallel evolutionary history of personate flowers in Penstemon.</title>
        <authorList>
            <person name="Depatie T.H."/>
            <person name="Wessinger C.A."/>
        </authorList>
    </citation>
    <scope>NUCLEOTIDE SEQUENCE [LARGE SCALE GENOMIC DNA]</scope>
    <source>
        <strain evidence="4">WTNN_2</strain>
        <tissue evidence="4">Leaf</tissue>
    </source>
</reference>
<name>A0ABD3SIE6_9LAMI</name>
<comment type="caution">
    <text evidence="4">The sequence shown here is derived from an EMBL/GenBank/DDBJ whole genome shotgun (WGS) entry which is preliminary data.</text>
</comment>
<protein>
    <recommendedName>
        <fullName evidence="3">Histone deacetylase interacting domain-containing protein</fullName>
    </recommendedName>
</protein>
<dbReference type="SMART" id="SM00761">
    <property type="entry name" value="HDAC_interact"/>
    <property type="match status" value="1"/>
</dbReference>
<feature type="compositionally biased region" description="Basic and acidic residues" evidence="2">
    <location>
        <begin position="44"/>
        <end position="70"/>
    </location>
</feature>
<organism evidence="4 5">
    <name type="scientific">Penstemon smallii</name>
    <dbReference type="NCBI Taxonomy" id="265156"/>
    <lineage>
        <taxon>Eukaryota</taxon>
        <taxon>Viridiplantae</taxon>
        <taxon>Streptophyta</taxon>
        <taxon>Embryophyta</taxon>
        <taxon>Tracheophyta</taxon>
        <taxon>Spermatophyta</taxon>
        <taxon>Magnoliopsida</taxon>
        <taxon>eudicotyledons</taxon>
        <taxon>Gunneridae</taxon>
        <taxon>Pentapetalae</taxon>
        <taxon>asterids</taxon>
        <taxon>lamiids</taxon>
        <taxon>Lamiales</taxon>
        <taxon>Plantaginaceae</taxon>
        <taxon>Cheloneae</taxon>
        <taxon>Penstemon</taxon>
    </lineage>
</organism>
<dbReference type="AlphaFoldDB" id="A0ABD3SIE6"/>
<dbReference type="PANTHER" id="PTHR12346">
    <property type="entry name" value="SIN3B-RELATED"/>
    <property type="match status" value="1"/>
</dbReference>
<proteinExistence type="predicted"/>
<evidence type="ECO:0000259" key="3">
    <source>
        <dbReference type="SMART" id="SM00761"/>
    </source>
</evidence>
<feature type="domain" description="Histone deacetylase interacting" evidence="3">
    <location>
        <begin position="131"/>
        <end position="208"/>
    </location>
</feature>